<gene>
    <name evidence="2" type="ORF">AUJ44_01435</name>
</gene>
<feature type="transmembrane region" description="Helical" evidence="1">
    <location>
        <begin position="16"/>
        <end position="33"/>
    </location>
</feature>
<name>A0A1J4V9X8_9BACT</name>
<evidence type="ECO:0000256" key="1">
    <source>
        <dbReference type="SAM" id="Phobius"/>
    </source>
</evidence>
<keyword evidence="1" id="KW-1133">Transmembrane helix</keyword>
<organism evidence="2 3">
    <name type="scientific">Candidatus Nomurabacteria bacterium CG1_02_47_685</name>
    <dbReference type="NCBI Taxonomy" id="1805282"/>
    <lineage>
        <taxon>Bacteria</taxon>
        <taxon>Candidatus Nomuraibacteriota</taxon>
    </lineage>
</organism>
<keyword evidence="1" id="KW-0812">Transmembrane</keyword>
<protein>
    <submittedName>
        <fullName evidence="2">Uncharacterized protein</fullName>
    </submittedName>
</protein>
<dbReference type="AlphaFoldDB" id="A0A1J4V9X8"/>
<dbReference type="EMBL" id="MNVO01000025">
    <property type="protein sequence ID" value="OIO32856.1"/>
    <property type="molecule type" value="Genomic_DNA"/>
</dbReference>
<keyword evidence="1" id="KW-0472">Membrane</keyword>
<comment type="caution">
    <text evidence="2">The sequence shown here is derived from an EMBL/GenBank/DDBJ whole genome shotgun (WGS) entry which is preliminary data.</text>
</comment>
<dbReference type="STRING" id="1805282.AUJ44_01435"/>
<sequence length="96" mass="10482">MVIRNKAQCARREMKSYLGVMVLFVVGVVGIAVKEWKSAQRNSATCNDVAEVRAGLEQVGGGEFLVRKDGSLELVIDHRGTLSLWLIPRSPGWGIG</sequence>
<evidence type="ECO:0000313" key="2">
    <source>
        <dbReference type="EMBL" id="OIO32856.1"/>
    </source>
</evidence>
<dbReference type="Proteomes" id="UP000183206">
    <property type="component" value="Unassembled WGS sequence"/>
</dbReference>
<accession>A0A1J4V9X8</accession>
<proteinExistence type="predicted"/>
<reference evidence="2 3" key="1">
    <citation type="journal article" date="2016" name="Environ. Microbiol.">
        <title>Genomic resolution of a cold subsurface aquifer community provides metabolic insights for novel microbes adapted to high CO concentrations.</title>
        <authorList>
            <person name="Probst A.J."/>
            <person name="Castelle C.J."/>
            <person name="Singh A."/>
            <person name="Brown C.T."/>
            <person name="Anantharaman K."/>
            <person name="Sharon I."/>
            <person name="Hug L.A."/>
            <person name="Burstein D."/>
            <person name="Emerson J.B."/>
            <person name="Thomas B.C."/>
            <person name="Banfield J.F."/>
        </authorList>
    </citation>
    <scope>NUCLEOTIDE SEQUENCE [LARGE SCALE GENOMIC DNA]</scope>
    <source>
        <strain evidence="2">CG1_02_47_685</strain>
    </source>
</reference>
<evidence type="ECO:0000313" key="3">
    <source>
        <dbReference type="Proteomes" id="UP000183206"/>
    </source>
</evidence>